<gene>
    <name evidence="7" type="ORF">P3X46_007932</name>
</gene>
<comment type="caution">
    <text evidence="7">The sequence shown here is derived from an EMBL/GenBank/DDBJ whole genome shotgun (WGS) entry which is preliminary data.</text>
</comment>
<dbReference type="Proteomes" id="UP001174677">
    <property type="component" value="Chromosome 4"/>
</dbReference>
<dbReference type="InterPro" id="IPR044174">
    <property type="entry name" value="BC10-like"/>
</dbReference>
<name>A0ABQ9MVL7_HEVBR</name>
<sequence>MSGYRHQRAQNLKRAKRIIVMVCIVSIFLIVASVSRPGSSASCYLFPASKSCTWYEKPQIIPSRELTDDETASHVVIREILKKPPLYSNNPKIAFMFLTPGSLPFERLWDSFFYGHEDRFSVYVHASRETAVHVSRFFVGRDIRSEKVEWGKISMVDAEKRLLARALLDPNNQQFVLLSESCVPLHTFDYVYNYLMFTNVSYIESFEDLGPDGSGRYSEHMMPEVDKKDFRKGSQWFTMKRQHAIVVMSDFLYYTKFRLYCKPNMDGRNCYADEHYLPTLFNMIDPNGIAKWSVTYVDWSERKWHPKAYRAPDIAYDLLKDITSTDEALHLTSDATRVRRTPCLWNGLRRPCFLFARKFYPETLDKLMFLFSNYSTI</sequence>
<protein>
    <submittedName>
        <fullName evidence="7">Uncharacterized protein</fullName>
    </submittedName>
</protein>
<reference evidence="7" key="1">
    <citation type="journal article" date="2023" name="Plant Biotechnol. J.">
        <title>Chromosome-level wild Hevea brasiliensis genome provides new tools for genomic-assisted breeding and valuable loci to elevate rubber yield.</title>
        <authorList>
            <person name="Cheng H."/>
            <person name="Song X."/>
            <person name="Hu Y."/>
            <person name="Wu T."/>
            <person name="Yang Q."/>
            <person name="An Z."/>
            <person name="Feng S."/>
            <person name="Deng Z."/>
            <person name="Wu W."/>
            <person name="Zeng X."/>
            <person name="Tu M."/>
            <person name="Wang X."/>
            <person name="Huang H."/>
        </authorList>
    </citation>
    <scope>NUCLEOTIDE SEQUENCE</scope>
    <source>
        <strain evidence="7">MT/VB/25A 57/8</strain>
    </source>
</reference>
<accession>A0ABQ9MVL7</accession>
<evidence type="ECO:0000256" key="5">
    <source>
        <dbReference type="ARBA" id="ARBA00023180"/>
    </source>
</evidence>
<keyword evidence="6" id="KW-1133">Transmembrane helix</keyword>
<evidence type="ECO:0000313" key="7">
    <source>
        <dbReference type="EMBL" id="KAJ9184166.1"/>
    </source>
</evidence>
<comment type="subcellular location">
    <subcellularLocation>
        <location evidence="1">Membrane</location>
        <topology evidence="1">Single-pass type II membrane protein</topology>
    </subcellularLocation>
</comment>
<keyword evidence="4 6" id="KW-0472">Membrane</keyword>
<evidence type="ECO:0000313" key="8">
    <source>
        <dbReference type="Proteomes" id="UP001174677"/>
    </source>
</evidence>
<organism evidence="7 8">
    <name type="scientific">Hevea brasiliensis</name>
    <name type="common">Para rubber tree</name>
    <name type="synonym">Siphonia brasiliensis</name>
    <dbReference type="NCBI Taxonomy" id="3981"/>
    <lineage>
        <taxon>Eukaryota</taxon>
        <taxon>Viridiplantae</taxon>
        <taxon>Streptophyta</taxon>
        <taxon>Embryophyta</taxon>
        <taxon>Tracheophyta</taxon>
        <taxon>Spermatophyta</taxon>
        <taxon>Magnoliopsida</taxon>
        <taxon>eudicotyledons</taxon>
        <taxon>Gunneridae</taxon>
        <taxon>Pentapetalae</taxon>
        <taxon>rosids</taxon>
        <taxon>fabids</taxon>
        <taxon>Malpighiales</taxon>
        <taxon>Euphorbiaceae</taxon>
        <taxon>Crotonoideae</taxon>
        <taxon>Micrandreae</taxon>
        <taxon>Hevea</taxon>
    </lineage>
</organism>
<keyword evidence="2" id="KW-0328">Glycosyltransferase</keyword>
<keyword evidence="3" id="KW-0808">Transferase</keyword>
<evidence type="ECO:0000256" key="3">
    <source>
        <dbReference type="ARBA" id="ARBA00022679"/>
    </source>
</evidence>
<evidence type="ECO:0000256" key="4">
    <source>
        <dbReference type="ARBA" id="ARBA00023136"/>
    </source>
</evidence>
<dbReference type="PANTHER" id="PTHR31042">
    <property type="entry name" value="CORE-2/I-BRANCHING BETA-1,6-N-ACETYLGLUCOSAMINYLTRANSFERASE FAMILY PROTEIN-RELATED"/>
    <property type="match status" value="1"/>
</dbReference>
<dbReference type="Pfam" id="PF02485">
    <property type="entry name" value="Branch"/>
    <property type="match status" value="1"/>
</dbReference>
<feature type="transmembrane region" description="Helical" evidence="6">
    <location>
        <begin position="18"/>
        <end position="35"/>
    </location>
</feature>
<evidence type="ECO:0000256" key="2">
    <source>
        <dbReference type="ARBA" id="ARBA00022676"/>
    </source>
</evidence>
<dbReference type="PANTHER" id="PTHR31042:SF149">
    <property type="entry name" value="CORE-2_I-BRANCHING ENZYME"/>
    <property type="match status" value="1"/>
</dbReference>
<dbReference type="InterPro" id="IPR003406">
    <property type="entry name" value="Glyco_trans_14"/>
</dbReference>
<proteinExistence type="predicted"/>
<evidence type="ECO:0000256" key="6">
    <source>
        <dbReference type="SAM" id="Phobius"/>
    </source>
</evidence>
<keyword evidence="8" id="KW-1185">Reference proteome</keyword>
<evidence type="ECO:0000256" key="1">
    <source>
        <dbReference type="ARBA" id="ARBA00004606"/>
    </source>
</evidence>
<dbReference type="EMBL" id="JARPOI010000004">
    <property type="protein sequence ID" value="KAJ9184166.1"/>
    <property type="molecule type" value="Genomic_DNA"/>
</dbReference>
<keyword evidence="6" id="KW-0812">Transmembrane</keyword>
<keyword evidence="5" id="KW-0325">Glycoprotein</keyword>